<accession>A0A9X7VZS6</accession>
<feature type="domain" description="HD-GYP" evidence="3">
    <location>
        <begin position="401"/>
        <end position="596"/>
    </location>
</feature>
<sequence length="671" mass="73766">MNRMAAAITLAHTLLVHYGLILLAASAVVVIALVILLDISRRTIRKQTRSLDVLDGFLSAFKPTNSLEYNLGQITQLAAKVIRAPYYSFYVLDERSNRYVLKTVTHPYDKLESVSPSYSGLSLPKREPYIPPRTMMLEQPVDNGGERRADAGRERSPDAGGHGGKRDASAAAQGVAVRTEGEVKLLELRTPQGLAVLRIGPVEEVPKRIVKEFQRILTHIGPAVDEMVQLTQQKQFLETSKAADEAVQKVASMAVDATAALDAVISVFAGAHSKGGILVPYRFDAGEAEVFGSDLLTETARLLYADAANLERLYALLGTERYRVINRTNSLFYELPSALASVDCGAIALMAIDHRGLLILVFGTGFDEATGIDDDTHASQLGLLAEQLSDISVFNRMQPMLSKAYSNMLWKLADIVDNLNPYTVGYSEMMTRYSLAIGYQLNLNDSELRDLALAAHVSNIGVLGIDPDVLSKKGKYSKFEADTMQMHCDIGASMVRVATGNQRAAGMVLYHHERVDGLGFPSGMTGEQIPVGAKIIHVVQVFLAKINGRSWRSPQTFDEAIQTLRDAVGTQLDETVVKAFIEWFALKQMNPMVQGRSLARCYELLSVPKSICDRCPVSKMPTRNCWEVEDNQCAAHGRECSTCFVYTEYLSRKQTQDGLGVGLRAFGQYGR</sequence>
<evidence type="ECO:0000256" key="2">
    <source>
        <dbReference type="SAM" id="Phobius"/>
    </source>
</evidence>
<evidence type="ECO:0000259" key="3">
    <source>
        <dbReference type="PROSITE" id="PS51832"/>
    </source>
</evidence>
<dbReference type="Pfam" id="PF13487">
    <property type="entry name" value="HD_5"/>
    <property type="match status" value="1"/>
</dbReference>
<dbReference type="AlphaFoldDB" id="A0A9X7VZS6"/>
<gene>
    <name evidence="4" type="ORF">JZ786_00375</name>
</gene>
<name>A0A9X7VZS6_9BACL</name>
<protein>
    <recommendedName>
        <fullName evidence="3">HD-GYP domain-containing protein</fullName>
    </recommendedName>
</protein>
<feature type="region of interest" description="Disordered" evidence="1">
    <location>
        <begin position="135"/>
        <end position="173"/>
    </location>
</feature>
<evidence type="ECO:0000256" key="1">
    <source>
        <dbReference type="SAM" id="MobiDB-lite"/>
    </source>
</evidence>
<dbReference type="PROSITE" id="PS51832">
    <property type="entry name" value="HD_GYP"/>
    <property type="match status" value="1"/>
</dbReference>
<evidence type="ECO:0000313" key="4">
    <source>
        <dbReference type="EMBL" id="QSO47562.1"/>
    </source>
</evidence>
<dbReference type="RefSeq" id="WP_206656906.1">
    <property type="nucleotide sequence ID" value="NZ_CP071182.1"/>
</dbReference>
<proteinExistence type="predicted"/>
<dbReference type="InterPro" id="IPR037522">
    <property type="entry name" value="HD_GYP_dom"/>
</dbReference>
<dbReference type="SUPFAM" id="SSF109604">
    <property type="entry name" value="HD-domain/PDEase-like"/>
    <property type="match status" value="1"/>
</dbReference>
<feature type="compositionally biased region" description="Basic and acidic residues" evidence="1">
    <location>
        <begin position="144"/>
        <end position="157"/>
    </location>
</feature>
<dbReference type="InterPro" id="IPR003607">
    <property type="entry name" value="HD/PDEase_dom"/>
</dbReference>
<feature type="transmembrane region" description="Helical" evidence="2">
    <location>
        <begin position="15"/>
        <end position="39"/>
    </location>
</feature>
<dbReference type="Proteomes" id="UP000663505">
    <property type="component" value="Chromosome"/>
</dbReference>
<keyword evidence="2" id="KW-0812">Transmembrane</keyword>
<keyword evidence="2" id="KW-1133">Transmembrane helix</keyword>
<dbReference type="KEGG" id="afx:JZ786_00375"/>
<organism evidence="4 5">
    <name type="scientific">Alicyclobacillus mengziensis</name>
    <dbReference type="NCBI Taxonomy" id="2931921"/>
    <lineage>
        <taxon>Bacteria</taxon>
        <taxon>Bacillati</taxon>
        <taxon>Bacillota</taxon>
        <taxon>Bacilli</taxon>
        <taxon>Bacillales</taxon>
        <taxon>Alicyclobacillaceae</taxon>
        <taxon>Alicyclobacillus</taxon>
    </lineage>
</organism>
<dbReference type="Gene3D" id="1.10.3210.10">
    <property type="entry name" value="Hypothetical protein af1432"/>
    <property type="match status" value="1"/>
</dbReference>
<reference evidence="4 5" key="1">
    <citation type="submission" date="2021-02" db="EMBL/GenBank/DDBJ databases">
        <title>Alicyclobacillus curvatus sp. nov. and Alicyclobacillus mengziensis sp. nov., two acidophilic bacteria isolated from acid mine drainage.</title>
        <authorList>
            <person name="Huang Y."/>
        </authorList>
    </citation>
    <scope>NUCLEOTIDE SEQUENCE [LARGE SCALE GENOMIC DNA]</scope>
    <source>
        <strain evidence="4 5">S30H14</strain>
    </source>
</reference>
<keyword evidence="5" id="KW-1185">Reference proteome</keyword>
<dbReference type="EMBL" id="CP071182">
    <property type="protein sequence ID" value="QSO47562.1"/>
    <property type="molecule type" value="Genomic_DNA"/>
</dbReference>
<dbReference type="PANTHER" id="PTHR43155">
    <property type="entry name" value="CYCLIC DI-GMP PHOSPHODIESTERASE PA4108-RELATED"/>
    <property type="match status" value="1"/>
</dbReference>
<dbReference type="CDD" id="cd00077">
    <property type="entry name" value="HDc"/>
    <property type="match status" value="1"/>
</dbReference>
<evidence type="ECO:0000313" key="5">
    <source>
        <dbReference type="Proteomes" id="UP000663505"/>
    </source>
</evidence>
<keyword evidence="2" id="KW-0472">Membrane</keyword>
<dbReference type="PANTHER" id="PTHR43155:SF2">
    <property type="entry name" value="CYCLIC DI-GMP PHOSPHODIESTERASE PA4108"/>
    <property type="match status" value="1"/>
</dbReference>